<dbReference type="PANTHER" id="PTHR28142:SF1">
    <property type="entry name" value="MITOCHONDRIAL INNER MEMBRANE I-AAA PROTEASE SUPERCOMPLEX SUBUNIT MGR3-RELATED"/>
    <property type="match status" value="1"/>
</dbReference>
<keyword evidence="1" id="KW-1133">Transmembrane helix</keyword>
<feature type="transmembrane region" description="Helical" evidence="1">
    <location>
        <begin position="50"/>
        <end position="71"/>
    </location>
</feature>
<keyword evidence="1" id="KW-0472">Membrane</keyword>
<evidence type="ECO:0000313" key="3">
    <source>
        <dbReference type="Proteomes" id="UP000697297"/>
    </source>
</evidence>
<gene>
    <name evidence="2" type="ORF">KL946_003493</name>
</gene>
<name>A0ABQ7RE75_9ASCO</name>
<protein>
    <recommendedName>
        <fullName evidence="4">Tetratricopeptide repeat protein</fullName>
    </recommendedName>
</protein>
<dbReference type="EMBL" id="JAHLUN010000009">
    <property type="protein sequence ID" value="KAG7764053.1"/>
    <property type="molecule type" value="Genomic_DNA"/>
</dbReference>
<evidence type="ECO:0000313" key="2">
    <source>
        <dbReference type="EMBL" id="KAG7764053.1"/>
    </source>
</evidence>
<sequence>MALRRTSPSAKFTQASNLDAMLGDCIMNRKQKEEQRFREHMEAQRRKRKWSTYITSSVALLLATSGILYLWQPWNPFSTEVSRHLRKGLWLETSKNIDYLKALEHYQNALRQCKKEQMDNLDPRYTGIVLKIAEMYEKLQMVDRQREVYQRLSDFLFAKLVNDEVPPEWKDKVIQRDLVVATRLATLAPAGQTKRVMQELWERMDYAEQQTVAKFPVLHVRGELDIMEVLQLDSWSAKKKFIEQHLPQAKKFLSQWSVAWPCYTEDLVRARDLYATLAMFTAPGDVAVKVLQSNIFFMKIAGQEPIKMSTALLNLASAYYFKSEQHEARSALAGDTDTLEKQMFVEHEKTEAQKARDMSARLYRAIISRYQGQDEDSGVCQAMSLYSLGVLNKGQKEAETYFSRAREVAAEHGLVQVMDKIDNETLLPAPLQQV</sequence>
<dbReference type="PANTHER" id="PTHR28142">
    <property type="entry name" value="MITOCHONDRIAL INNER MEMBRANE I-AAA PROTEASE SUPERCOMPLEX SUBUNIT MGR3-RELATED"/>
    <property type="match status" value="1"/>
</dbReference>
<evidence type="ECO:0008006" key="4">
    <source>
        <dbReference type="Google" id="ProtNLM"/>
    </source>
</evidence>
<keyword evidence="3" id="KW-1185">Reference proteome</keyword>
<dbReference type="InterPro" id="IPR040201">
    <property type="entry name" value="Mrg3-like"/>
</dbReference>
<comment type="caution">
    <text evidence="2">The sequence shown here is derived from an EMBL/GenBank/DDBJ whole genome shotgun (WGS) entry which is preliminary data.</text>
</comment>
<reference evidence="2 3" key="1">
    <citation type="journal article" date="2021" name="G3 (Bethesda)">
        <title>Genomic diversity, chromosomal rearrangements, and interspecies hybridization in the ogataea polymorpha species complex.</title>
        <authorList>
            <person name="Hanson S.J."/>
            <person name="Cinneide E.O."/>
            <person name="Salzberg L.I."/>
            <person name="Wolfe K.H."/>
            <person name="McGowan J."/>
            <person name="Fitzpatrick D.A."/>
            <person name="Matlin K."/>
        </authorList>
    </citation>
    <scope>NUCLEOTIDE SEQUENCE [LARGE SCALE GENOMIC DNA]</scope>
    <source>
        <strain evidence="2">81-436-3</strain>
    </source>
</reference>
<dbReference type="Proteomes" id="UP000697297">
    <property type="component" value="Unassembled WGS sequence"/>
</dbReference>
<proteinExistence type="predicted"/>
<organism evidence="2 3">
    <name type="scientific">Ogataea haglerorum</name>
    <dbReference type="NCBI Taxonomy" id="1937702"/>
    <lineage>
        <taxon>Eukaryota</taxon>
        <taxon>Fungi</taxon>
        <taxon>Dikarya</taxon>
        <taxon>Ascomycota</taxon>
        <taxon>Saccharomycotina</taxon>
        <taxon>Pichiomycetes</taxon>
        <taxon>Pichiales</taxon>
        <taxon>Pichiaceae</taxon>
        <taxon>Ogataea</taxon>
    </lineage>
</organism>
<keyword evidence="1" id="KW-0812">Transmembrane</keyword>
<evidence type="ECO:0000256" key="1">
    <source>
        <dbReference type="SAM" id="Phobius"/>
    </source>
</evidence>
<accession>A0ABQ7RE75</accession>